<dbReference type="AlphaFoldDB" id="A0A5J5ES26"/>
<organism evidence="1 2">
    <name type="scientific">Sphaerosporella brunnea</name>
    <dbReference type="NCBI Taxonomy" id="1250544"/>
    <lineage>
        <taxon>Eukaryota</taxon>
        <taxon>Fungi</taxon>
        <taxon>Dikarya</taxon>
        <taxon>Ascomycota</taxon>
        <taxon>Pezizomycotina</taxon>
        <taxon>Pezizomycetes</taxon>
        <taxon>Pezizales</taxon>
        <taxon>Pyronemataceae</taxon>
        <taxon>Sphaerosporella</taxon>
    </lineage>
</organism>
<dbReference type="EMBL" id="VXIS01000157">
    <property type="protein sequence ID" value="KAA8900215.1"/>
    <property type="molecule type" value="Genomic_DNA"/>
</dbReference>
<name>A0A5J5ES26_9PEZI</name>
<comment type="caution">
    <text evidence="1">The sequence shown here is derived from an EMBL/GenBank/DDBJ whole genome shotgun (WGS) entry which is preliminary data.</text>
</comment>
<accession>A0A5J5ES26</accession>
<dbReference type="OrthoDB" id="4368687at2759"/>
<proteinExistence type="predicted"/>
<evidence type="ECO:0008006" key="3">
    <source>
        <dbReference type="Google" id="ProtNLM"/>
    </source>
</evidence>
<keyword evidence="2" id="KW-1185">Reference proteome</keyword>
<evidence type="ECO:0000313" key="1">
    <source>
        <dbReference type="EMBL" id="KAA8900215.1"/>
    </source>
</evidence>
<reference evidence="1 2" key="1">
    <citation type="submission" date="2019-09" db="EMBL/GenBank/DDBJ databases">
        <title>Draft genome of the ectomycorrhizal ascomycete Sphaerosporella brunnea.</title>
        <authorList>
            <consortium name="DOE Joint Genome Institute"/>
            <person name="Benucci G.M."/>
            <person name="Marozzi G."/>
            <person name="Antonielli L."/>
            <person name="Sanchez S."/>
            <person name="Marco P."/>
            <person name="Wang X."/>
            <person name="Falini L.B."/>
            <person name="Barry K."/>
            <person name="Haridas S."/>
            <person name="Lipzen A."/>
            <person name="Labutti K."/>
            <person name="Grigoriev I.V."/>
            <person name="Murat C."/>
            <person name="Martin F."/>
            <person name="Albertini E."/>
            <person name="Donnini D."/>
            <person name="Bonito G."/>
        </authorList>
    </citation>
    <scope>NUCLEOTIDE SEQUENCE [LARGE SCALE GENOMIC DNA]</scope>
    <source>
        <strain evidence="1 2">Sb_GMNB300</strain>
    </source>
</reference>
<protein>
    <recommendedName>
        <fullName evidence="3">Reverse transcriptase zinc-binding domain-containing protein</fullName>
    </recommendedName>
</protein>
<dbReference type="Proteomes" id="UP000326924">
    <property type="component" value="Unassembled WGS sequence"/>
</dbReference>
<evidence type="ECO:0000313" key="2">
    <source>
        <dbReference type="Proteomes" id="UP000326924"/>
    </source>
</evidence>
<dbReference type="InParanoid" id="A0A5J5ES26"/>
<gene>
    <name evidence="1" type="ORF">FN846DRAFT_920837</name>
</gene>
<sequence>MGAPSHCGGSRDTPASKAEFADMMAKDAASSPIRAPNEALLRQTSLTHLKRKASVVRSHGTEQWIRQSTSLRASYAPRKKTGFRPALKKERKALASRYYQLLTGHAITAPYLKEKLHKRDSDKCWFCLSGRRRTREHLFKDCDRWLPQIRALWLSMENDLQDKDKRHYI</sequence>